<organism evidence="1 2">
    <name type="scientific">Brassicogethes aeneus</name>
    <name type="common">Rape pollen beetle</name>
    <name type="synonym">Meligethes aeneus</name>
    <dbReference type="NCBI Taxonomy" id="1431903"/>
    <lineage>
        <taxon>Eukaryota</taxon>
        <taxon>Metazoa</taxon>
        <taxon>Ecdysozoa</taxon>
        <taxon>Arthropoda</taxon>
        <taxon>Hexapoda</taxon>
        <taxon>Insecta</taxon>
        <taxon>Pterygota</taxon>
        <taxon>Neoptera</taxon>
        <taxon>Endopterygota</taxon>
        <taxon>Coleoptera</taxon>
        <taxon>Polyphaga</taxon>
        <taxon>Cucujiformia</taxon>
        <taxon>Nitidulidae</taxon>
        <taxon>Meligethinae</taxon>
        <taxon>Brassicogethes</taxon>
    </lineage>
</organism>
<evidence type="ECO:0000313" key="2">
    <source>
        <dbReference type="Proteomes" id="UP001154078"/>
    </source>
</evidence>
<dbReference type="SUPFAM" id="SSF53098">
    <property type="entry name" value="Ribonuclease H-like"/>
    <property type="match status" value="1"/>
</dbReference>
<evidence type="ECO:0000313" key="1">
    <source>
        <dbReference type="EMBL" id="CAH0563039.1"/>
    </source>
</evidence>
<dbReference type="AlphaFoldDB" id="A0A9P0BH57"/>
<name>A0A9P0BH57_BRAAE</name>
<sequence length="195" mass="22131">MLILLEPILERLPPSEKITITSENVKLSVFEEAERITSEIKKEVQETKLVSVKVDIASRHGRSFLGLNLQFISREKLSIRTLGVEEITEKHSGENLKNLMFKIFDSFELSVQSIYSFTSDNATNMIKLCTLLDKEINSQIELLYDLETIGDDELIERNTENEEDNRILNSLQECTMLLPGSSIINIQCAAHTVGN</sequence>
<dbReference type="OrthoDB" id="6771112at2759"/>
<gene>
    <name evidence="1" type="ORF">MELIAE_LOCUS12038</name>
</gene>
<accession>A0A9P0BH57</accession>
<dbReference type="InterPro" id="IPR012337">
    <property type="entry name" value="RNaseH-like_sf"/>
</dbReference>
<keyword evidence="2" id="KW-1185">Reference proteome</keyword>
<protein>
    <submittedName>
        <fullName evidence="1">Uncharacterized protein</fullName>
    </submittedName>
</protein>
<proteinExistence type="predicted"/>
<reference evidence="1" key="1">
    <citation type="submission" date="2021-12" db="EMBL/GenBank/DDBJ databases">
        <authorList>
            <person name="King R."/>
        </authorList>
    </citation>
    <scope>NUCLEOTIDE SEQUENCE</scope>
</reference>
<dbReference type="EMBL" id="OV121139">
    <property type="protein sequence ID" value="CAH0563039.1"/>
    <property type="molecule type" value="Genomic_DNA"/>
</dbReference>
<dbReference type="Proteomes" id="UP001154078">
    <property type="component" value="Chromosome 8"/>
</dbReference>